<keyword evidence="2" id="KW-1185">Reference proteome</keyword>
<dbReference type="PATRIC" id="fig|1227455.4.peg.265"/>
<gene>
    <name evidence="1" type="ORF">C449_01286</name>
</gene>
<reference evidence="1 2" key="1">
    <citation type="journal article" date="2014" name="PLoS Genet.">
        <title>Phylogenetically driven sequencing of extremely halophilic archaea reveals strategies for static and dynamic osmo-response.</title>
        <authorList>
            <person name="Becker E.A."/>
            <person name="Seitzer P.M."/>
            <person name="Tritt A."/>
            <person name="Larsen D."/>
            <person name="Krusor M."/>
            <person name="Yao A.I."/>
            <person name="Wu D."/>
            <person name="Madern D."/>
            <person name="Eisen J.A."/>
            <person name="Darling A.E."/>
            <person name="Facciotti M.T."/>
        </authorList>
    </citation>
    <scope>NUCLEOTIDE SEQUENCE [LARGE SCALE GENOMIC DNA]</scope>
    <source>
        <strain evidence="1 2">DSM 5350</strain>
    </source>
</reference>
<dbReference type="Proteomes" id="UP000011669">
    <property type="component" value="Unassembled WGS sequence"/>
</dbReference>
<evidence type="ECO:0000313" key="1">
    <source>
        <dbReference type="EMBL" id="EMA47557.1"/>
    </source>
</evidence>
<dbReference type="STRING" id="1227455.C449_01286"/>
<dbReference type="OrthoDB" id="212636at2157"/>
<sequence length="176" mass="19165">MSEYELHRPRFSATTRNNWEFPSEAGIDTDDLSAVADRFLLSKSGFDDPDSFEDLALPVVTDRGELSYNALWAAKRGPYGVEGIADLDDETRADVEALIDELGHEQFEGFDDVRLPGTWSDEERAVMATGDGGRNNDDNDGSGIISVGHAIPSSTRAAVGLLFLAGTSVAIDRLRR</sequence>
<evidence type="ECO:0000313" key="2">
    <source>
        <dbReference type="Proteomes" id="UP000011669"/>
    </source>
</evidence>
<comment type="caution">
    <text evidence="1">The sequence shown here is derived from an EMBL/GenBank/DDBJ whole genome shotgun (WGS) entry which is preliminary data.</text>
</comment>
<proteinExistence type="predicted"/>
<protein>
    <submittedName>
        <fullName evidence="1">Uncharacterized protein</fullName>
    </submittedName>
</protein>
<dbReference type="EMBL" id="AOMD01000004">
    <property type="protein sequence ID" value="EMA47557.1"/>
    <property type="molecule type" value="Genomic_DNA"/>
</dbReference>
<organism evidence="1 2">
    <name type="scientific">Halococcus saccharolyticus DSM 5350</name>
    <dbReference type="NCBI Taxonomy" id="1227455"/>
    <lineage>
        <taxon>Archaea</taxon>
        <taxon>Methanobacteriati</taxon>
        <taxon>Methanobacteriota</taxon>
        <taxon>Stenosarchaea group</taxon>
        <taxon>Halobacteria</taxon>
        <taxon>Halobacteriales</taxon>
        <taxon>Halococcaceae</taxon>
        <taxon>Halococcus</taxon>
    </lineage>
</organism>
<name>M0MPD0_9EURY</name>
<dbReference type="AlphaFoldDB" id="M0MPD0"/>
<accession>M0MPD0</accession>
<dbReference type="InParanoid" id="M0MPD0"/>
<dbReference type="RefSeq" id="WP_006076062.1">
    <property type="nucleotide sequence ID" value="NZ_AOMD01000004.1"/>
</dbReference>